<keyword evidence="1" id="KW-0472">Membrane</keyword>
<dbReference type="RefSeq" id="WP_154653763.1">
    <property type="nucleotide sequence ID" value="NZ_JAURUP010000006.1"/>
</dbReference>
<name>A0ABT9M2N9_9THEO</name>
<evidence type="ECO:0000313" key="3">
    <source>
        <dbReference type="Proteomes" id="UP001223886"/>
    </source>
</evidence>
<dbReference type="Proteomes" id="UP001223886">
    <property type="component" value="Unassembled WGS sequence"/>
</dbReference>
<sequence>MGAVLLVLAFIIEIMLNEIDSDGSLFMGLAEASLFIAFFMPIVSFFNADAYVYQEKLFRKNPSTA</sequence>
<organism evidence="2 3">
    <name type="scientific">Thermoanaerobacter pentosaceus</name>
    <dbReference type="NCBI Taxonomy" id="694059"/>
    <lineage>
        <taxon>Bacteria</taxon>
        <taxon>Bacillati</taxon>
        <taxon>Bacillota</taxon>
        <taxon>Clostridia</taxon>
        <taxon>Thermoanaerobacterales</taxon>
        <taxon>Thermoanaerobacteraceae</taxon>
        <taxon>Thermoanaerobacter</taxon>
    </lineage>
</organism>
<keyword evidence="1" id="KW-1133">Transmembrane helix</keyword>
<gene>
    <name evidence="2" type="ORF">J2S24_000836</name>
</gene>
<proteinExistence type="predicted"/>
<protein>
    <submittedName>
        <fullName evidence="2">Uncharacterized protein</fullName>
    </submittedName>
</protein>
<reference evidence="2 3" key="1">
    <citation type="submission" date="2023-07" db="EMBL/GenBank/DDBJ databases">
        <title>Genomic Encyclopedia of Type Strains, Phase IV (KMG-IV): sequencing the most valuable type-strain genomes for metagenomic binning, comparative biology and taxonomic classification.</title>
        <authorList>
            <person name="Goeker M."/>
        </authorList>
    </citation>
    <scope>NUCLEOTIDE SEQUENCE [LARGE SCALE GENOMIC DNA]</scope>
    <source>
        <strain evidence="2 3">DSM 25963</strain>
    </source>
</reference>
<feature type="transmembrane region" description="Helical" evidence="1">
    <location>
        <begin position="32"/>
        <end position="53"/>
    </location>
</feature>
<keyword evidence="1" id="KW-0812">Transmembrane</keyword>
<accession>A0ABT9M2N9</accession>
<evidence type="ECO:0000256" key="1">
    <source>
        <dbReference type="SAM" id="Phobius"/>
    </source>
</evidence>
<keyword evidence="3" id="KW-1185">Reference proteome</keyword>
<dbReference type="EMBL" id="JAURUP010000006">
    <property type="protein sequence ID" value="MDP9750368.1"/>
    <property type="molecule type" value="Genomic_DNA"/>
</dbReference>
<comment type="caution">
    <text evidence="2">The sequence shown here is derived from an EMBL/GenBank/DDBJ whole genome shotgun (WGS) entry which is preliminary data.</text>
</comment>
<evidence type="ECO:0000313" key="2">
    <source>
        <dbReference type="EMBL" id="MDP9750368.1"/>
    </source>
</evidence>